<dbReference type="RefSeq" id="WP_148623321.1">
    <property type="nucleotide sequence ID" value="NZ_SDGZ01000023.1"/>
</dbReference>
<dbReference type="CDD" id="cd17320">
    <property type="entry name" value="MFS_MdfA_MDR_like"/>
    <property type="match status" value="1"/>
</dbReference>
<dbReference type="InterPro" id="IPR011701">
    <property type="entry name" value="MFS"/>
</dbReference>
<dbReference type="GO" id="GO:1990961">
    <property type="term" value="P:xenobiotic detoxification by transmembrane export across the plasma membrane"/>
    <property type="evidence" value="ECO:0007669"/>
    <property type="project" value="InterPro"/>
</dbReference>
<reference evidence="11 12" key="1">
    <citation type="submission" date="2019-01" db="EMBL/GenBank/DDBJ databases">
        <title>Weissella sp. nov., a novel lactic acid bacterium isolated from animal feces.</title>
        <authorList>
            <person name="Wang L.-T."/>
        </authorList>
    </citation>
    <scope>NUCLEOTIDE SEQUENCE [LARGE SCALE GENOMIC DNA]</scope>
    <source>
        <strain evidence="11 12">8H-2</strain>
    </source>
</reference>
<comment type="similarity">
    <text evidence="3">Belongs to the major facilitator superfamily. TCR/Tet family.</text>
</comment>
<dbReference type="InterPro" id="IPR036259">
    <property type="entry name" value="MFS_trans_sf"/>
</dbReference>
<comment type="caution">
    <text evidence="11">The sequence shown here is derived from an EMBL/GenBank/DDBJ whole genome shotgun (WGS) entry which is preliminary data.</text>
</comment>
<dbReference type="PROSITE" id="PS00216">
    <property type="entry name" value="SUGAR_TRANSPORT_1"/>
    <property type="match status" value="1"/>
</dbReference>
<evidence type="ECO:0000256" key="9">
    <source>
        <dbReference type="RuleBase" id="RU365088"/>
    </source>
</evidence>
<dbReference type="OrthoDB" id="9800416at2"/>
<sequence length="393" mass="41460">MAKKVNTFQLFLFGVISAFAPLAMDLYLPGLPELQRDLNTSASLAQLTITASLIGIGLGQVVIGPLSDRVGRRKPLLVGILVFTVSSLAIATTDSIGVMIGLRLLQGLGGATGIVLSLAMLTDLFSGRELTKQISINQTINGIFPVLAPVFGGVIVAISDWRVTFVLLAVLGIVLGISIFLTTPETLPMEERRTADLGSDSVIAGFKHLFKEHNFMVYTLTQAFLTASLFAYIAGSTFMLESIFGLSTVAFGGVYAINGLGIAITAGLSGRLALKYGEKTALKVFIYIGLLGSIALLGTTLLEKSIWLVLPPLFLIVATIGGIIAMTTTLAMQDQKARAGSASALLGLFRYTLGGVMSPLVGLFGNATYLPLAIIILTLQLLGLIIFTQVKSS</sequence>
<dbReference type="PRINTS" id="PR01035">
    <property type="entry name" value="TCRTETA"/>
</dbReference>
<comment type="subcellular location">
    <subcellularLocation>
        <location evidence="1 9">Cell membrane</location>
        <topology evidence="1 9">Multi-pass membrane protein</topology>
    </subcellularLocation>
</comment>
<feature type="transmembrane region" description="Helical" evidence="9">
    <location>
        <begin position="76"/>
        <end position="102"/>
    </location>
</feature>
<gene>
    <name evidence="11" type="ORF">ESZ50_09310</name>
</gene>
<feature type="transmembrane region" description="Helical" evidence="9">
    <location>
        <begin position="369"/>
        <end position="387"/>
    </location>
</feature>
<dbReference type="PANTHER" id="PTHR23502:SF132">
    <property type="entry name" value="POLYAMINE TRANSPORTER 2-RELATED"/>
    <property type="match status" value="1"/>
</dbReference>
<dbReference type="InterPro" id="IPR005829">
    <property type="entry name" value="Sugar_transporter_CS"/>
</dbReference>
<evidence type="ECO:0000256" key="8">
    <source>
        <dbReference type="ARBA" id="ARBA00023136"/>
    </source>
</evidence>
<feature type="transmembrane region" description="Helical" evidence="9">
    <location>
        <begin position="44"/>
        <end position="64"/>
    </location>
</feature>
<feature type="domain" description="Major facilitator superfamily (MFS) profile" evidence="10">
    <location>
        <begin position="6"/>
        <end position="391"/>
    </location>
</feature>
<dbReference type="GO" id="GO:0042910">
    <property type="term" value="F:xenobiotic transmembrane transporter activity"/>
    <property type="evidence" value="ECO:0007669"/>
    <property type="project" value="InterPro"/>
</dbReference>
<keyword evidence="5 9" id="KW-1003">Cell membrane</keyword>
<keyword evidence="4 9" id="KW-0813">Transport</keyword>
<evidence type="ECO:0000256" key="7">
    <source>
        <dbReference type="ARBA" id="ARBA00022989"/>
    </source>
</evidence>
<dbReference type="NCBIfam" id="TIGR00710">
    <property type="entry name" value="efflux_Bcr_CflA"/>
    <property type="match status" value="1"/>
</dbReference>
<dbReference type="Pfam" id="PF07690">
    <property type="entry name" value="MFS_1"/>
    <property type="match status" value="1"/>
</dbReference>
<keyword evidence="12" id="KW-1185">Reference proteome</keyword>
<dbReference type="InterPro" id="IPR004812">
    <property type="entry name" value="Efflux_drug-R_Bcr/CmlA"/>
</dbReference>
<protein>
    <recommendedName>
        <fullName evidence="9">Bcr/CflA family efflux transporter</fullName>
    </recommendedName>
</protein>
<keyword evidence="7 9" id="KW-1133">Transmembrane helix</keyword>
<evidence type="ECO:0000256" key="4">
    <source>
        <dbReference type="ARBA" id="ARBA00022448"/>
    </source>
</evidence>
<feature type="transmembrane region" description="Helical" evidence="9">
    <location>
        <begin position="164"/>
        <end position="183"/>
    </location>
</feature>
<feature type="transmembrane region" description="Helical" evidence="9">
    <location>
        <begin position="139"/>
        <end position="158"/>
    </location>
</feature>
<dbReference type="Gene3D" id="1.20.1720.10">
    <property type="entry name" value="Multidrug resistance protein D"/>
    <property type="match status" value="1"/>
</dbReference>
<dbReference type="AlphaFoldDB" id="A0A6C2C363"/>
<dbReference type="InterPro" id="IPR020846">
    <property type="entry name" value="MFS_dom"/>
</dbReference>
<evidence type="ECO:0000256" key="1">
    <source>
        <dbReference type="ARBA" id="ARBA00004651"/>
    </source>
</evidence>
<feature type="transmembrane region" description="Helical" evidence="9">
    <location>
        <begin position="280"/>
        <end position="302"/>
    </location>
</feature>
<comment type="similarity">
    <text evidence="2 9">Belongs to the major facilitator superfamily. Bcr/CmlA family.</text>
</comment>
<feature type="transmembrane region" description="Helical" evidence="9">
    <location>
        <begin position="344"/>
        <end position="363"/>
    </location>
</feature>
<dbReference type="Proteomes" id="UP000371977">
    <property type="component" value="Unassembled WGS sequence"/>
</dbReference>
<dbReference type="InterPro" id="IPR001958">
    <property type="entry name" value="Tet-R_TetA/multi-R_MdtG-like"/>
</dbReference>
<evidence type="ECO:0000256" key="3">
    <source>
        <dbReference type="ARBA" id="ARBA00007520"/>
    </source>
</evidence>
<evidence type="ECO:0000256" key="2">
    <source>
        <dbReference type="ARBA" id="ARBA00006236"/>
    </source>
</evidence>
<evidence type="ECO:0000259" key="10">
    <source>
        <dbReference type="PROSITE" id="PS50850"/>
    </source>
</evidence>
<dbReference type="FunFam" id="1.20.1720.10:FF:000005">
    <property type="entry name" value="Bcr/CflA family efflux transporter"/>
    <property type="match status" value="1"/>
</dbReference>
<evidence type="ECO:0000313" key="11">
    <source>
        <dbReference type="EMBL" id="TYC48169.1"/>
    </source>
</evidence>
<keyword evidence="8 9" id="KW-0472">Membrane</keyword>
<feature type="transmembrane region" description="Helical" evidence="9">
    <location>
        <begin position="108"/>
        <end position="127"/>
    </location>
</feature>
<dbReference type="SUPFAM" id="SSF103473">
    <property type="entry name" value="MFS general substrate transporter"/>
    <property type="match status" value="1"/>
</dbReference>
<feature type="transmembrane region" description="Helical" evidence="9">
    <location>
        <begin position="215"/>
        <end position="234"/>
    </location>
</feature>
<feature type="transmembrane region" description="Helical" evidence="9">
    <location>
        <begin position="308"/>
        <end position="332"/>
    </location>
</feature>
<name>A0A6C2C363_9LACO</name>
<dbReference type="GO" id="GO:0005886">
    <property type="term" value="C:plasma membrane"/>
    <property type="evidence" value="ECO:0007669"/>
    <property type="project" value="UniProtKB-SubCell"/>
</dbReference>
<evidence type="ECO:0000313" key="12">
    <source>
        <dbReference type="Proteomes" id="UP000371977"/>
    </source>
</evidence>
<accession>A0A6C2C363</accession>
<dbReference type="PANTHER" id="PTHR23502">
    <property type="entry name" value="MAJOR FACILITATOR SUPERFAMILY"/>
    <property type="match status" value="1"/>
</dbReference>
<dbReference type="PROSITE" id="PS50850">
    <property type="entry name" value="MFS"/>
    <property type="match status" value="1"/>
</dbReference>
<feature type="transmembrane region" description="Helical" evidence="9">
    <location>
        <begin position="7"/>
        <end position="24"/>
    </location>
</feature>
<evidence type="ECO:0000256" key="6">
    <source>
        <dbReference type="ARBA" id="ARBA00022692"/>
    </source>
</evidence>
<organism evidence="11 12">
    <name type="scientific">Weissella muntiaci</name>
    <dbReference type="NCBI Taxonomy" id="2508881"/>
    <lineage>
        <taxon>Bacteria</taxon>
        <taxon>Bacillati</taxon>
        <taxon>Bacillota</taxon>
        <taxon>Bacilli</taxon>
        <taxon>Lactobacillales</taxon>
        <taxon>Lactobacillaceae</taxon>
        <taxon>Weissella</taxon>
    </lineage>
</organism>
<dbReference type="EMBL" id="SDGZ01000023">
    <property type="protein sequence ID" value="TYC48169.1"/>
    <property type="molecule type" value="Genomic_DNA"/>
</dbReference>
<feature type="transmembrane region" description="Helical" evidence="9">
    <location>
        <begin position="246"/>
        <end position="268"/>
    </location>
</feature>
<evidence type="ECO:0000256" key="5">
    <source>
        <dbReference type="ARBA" id="ARBA00022475"/>
    </source>
</evidence>
<keyword evidence="6 9" id="KW-0812">Transmembrane</keyword>
<proteinExistence type="inferred from homology"/>